<sequence length="529" mass="59061">MQGASITLLVLLSAAGCMAELPKSTPMCSKDWGGWWDAYHCGTYPLHWAVASGNMNLTKKLLNAGHDINQIDERTWTPIIEAAFFGKQHISVVLLRRGADLRAIGYRAINVVKMAKLKWCVGHSQVNTCPTTLYDYDRTIEVLFRGCEWTECEEGFRCVGRQCWPDKCHKVECATNASCVVENRKPVCRCDPGFVGEDPTESCEEISGGNEIGLETGNLVLDLCPEDFYIFGSQCLYIDDLKPVSWNGALNLCKKKKGVLAKIENPQNFSAYVDEFYPKMSFWLGGNDKKKEGVWRWYSGELLADDFPWGTNNAGKQQPNNGHNNEHCMTLKYFGPKRKTQYVDNRCTIKQYYVCEAPRNYVDEVSFVLNSVINTIENSSNINGSNHNTSINSNIANGNEGDNNHTDNEGESHDENNISRTGDNSIINRDNNNNNSINISDIESESSTDNSVTSGNNENNNISRTGEGSIIYEDNNTIINNNTDDETGRITDNSVTSDNNENNNISRSDDDTIIDNINNSTNTNLTDTI</sequence>
<dbReference type="InterPro" id="IPR016187">
    <property type="entry name" value="CTDL_fold"/>
</dbReference>
<dbReference type="SMART" id="SM00248">
    <property type="entry name" value="ANK"/>
    <property type="match status" value="2"/>
</dbReference>
<dbReference type="PROSITE" id="PS50088">
    <property type="entry name" value="ANK_REPEAT"/>
    <property type="match status" value="1"/>
</dbReference>
<dbReference type="SMART" id="SM00034">
    <property type="entry name" value="CLECT"/>
    <property type="match status" value="1"/>
</dbReference>
<proteinExistence type="predicted"/>
<dbReference type="InterPro" id="IPR000742">
    <property type="entry name" value="EGF"/>
</dbReference>
<gene>
    <name evidence="11" type="ORF">MNOR_LOCUS1267</name>
</gene>
<accession>A0AAV2PKG5</accession>
<evidence type="ECO:0000259" key="9">
    <source>
        <dbReference type="PROSITE" id="PS50026"/>
    </source>
</evidence>
<feature type="compositionally biased region" description="Polar residues" evidence="7">
    <location>
        <begin position="378"/>
        <end position="401"/>
    </location>
</feature>
<dbReference type="SUPFAM" id="SSF56436">
    <property type="entry name" value="C-type lectin-like"/>
    <property type="match status" value="1"/>
</dbReference>
<dbReference type="InterPro" id="IPR036770">
    <property type="entry name" value="Ankyrin_rpt-contain_sf"/>
</dbReference>
<keyword evidence="6" id="KW-0245">EGF-like domain</keyword>
<keyword evidence="12" id="KW-1185">Reference proteome</keyword>
<reference evidence="11 12" key="1">
    <citation type="submission" date="2024-05" db="EMBL/GenBank/DDBJ databases">
        <authorList>
            <person name="Wallberg A."/>
        </authorList>
    </citation>
    <scope>NUCLEOTIDE SEQUENCE [LARGE SCALE GENOMIC DNA]</scope>
</reference>
<comment type="caution">
    <text evidence="11">The sequence shown here is derived from an EMBL/GenBank/DDBJ whole genome shotgun (WGS) entry which is preliminary data.</text>
</comment>
<protein>
    <recommendedName>
        <fullName evidence="13">C-type lectin</fullName>
    </recommendedName>
</protein>
<evidence type="ECO:0000256" key="8">
    <source>
        <dbReference type="SAM" id="SignalP"/>
    </source>
</evidence>
<dbReference type="PROSITE" id="PS50297">
    <property type="entry name" value="ANK_REP_REGION"/>
    <property type="match status" value="1"/>
</dbReference>
<keyword evidence="3 8" id="KW-0732">Signal</keyword>
<evidence type="ECO:0000256" key="5">
    <source>
        <dbReference type="PROSITE-ProRule" id="PRU00023"/>
    </source>
</evidence>
<dbReference type="PANTHER" id="PTHR22799:SF1">
    <property type="entry name" value="C-TYPE LECTIN DOMAIN FAMILY 11 MEMBER A"/>
    <property type="match status" value="1"/>
</dbReference>
<evidence type="ECO:0000313" key="12">
    <source>
        <dbReference type="Proteomes" id="UP001497623"/>
    </source>
</evidence>
<dbReference type="InterPro" id="IPR001304">
    <property type="entry name" value="C-type_lectin-like"/>
</dbReference>
<dbReference type="InterPro" id="IPR002110">
    <property type="entry name" value="Ankyrin_rpt"/>
</dbReference>
<evidence type="ECO:0000256" key="7">
    <source>
        <dbReference type="SAM" id="MobiDB-lite"/>
    </source>
</evidence>
<evidence type="ECO:0000259" key="10">
    <source>
        <dbReference type="PROSITE" id="PS50041"/>
    </source>
</evidence>
<evidence type="ECO:0000256" key="6">
    <source>
        <dbReference type="PROSITE-ProRule" id="PRU00076"/>
    </source>
</evidence>
<dbReference type="EMBL" id="CAXKWB010000333">
    <property type="protein sequence ID" value="CAL4060339.1"/>
    <property type="molecule type" value="Genomic_DNA"/>
</dbReference>
<dbReference type="PROSITE" id="PS50026">
    <property type="entry name" value="EGF_3"/>
    <property type="match status" value="1"/>
</dbReference>
<evidence type="ECO:0000256" key="1">
    <source>
        <dbReference type="ARBA" id="ARBA00004613"/>
    </source>
</evidence>
<feature type="chain" id="PRO_5043898307" description="C-type lectin" evidence="8">
    <location>
        <begin position="20"/>
        <end position="529"/>
    </location>
</feature>
<keyword evidence="5" id="KW-0040">ANK repeat</keyword>
<feature type="domain" description="C-type lectin" evidence="10">
    <location>
        <begin position="231"/>
        <end position="356"/>
    </location>
</feature>
<name>A0AAV2PKG5_MEGNR</name>
<comment type="subcellular location">
    <subcellularLocation>
        <location evidence="1">Secreted</location>
    </subcellularLocation>
</comment>
<feature type="region of interest" description="Disordered" evidence="7">
    <location>
        <begin position="378"/>
        <end position="509"/>
    </location>
</feature>
<dbReference type="GO" id="GO:0008083">
    <property type="term" value="F:growth factor activity"/>
    <property type="evidence" value="ECO:0007669"/>
    <property type="project" value="TreeGrafter"/>
</dbReference>
<dbReference type="CDD" id="cd00037">
    <property type="entry name" value="CLECT"/>
    <property type="match status" value="1"/>
</dbReference>
<dbReference type="Proteomes" id="UP001497623">
    <property type="component" value="Unassembled WGS sequence"/>
</dbReference>
<organism evidence="11 12">
    <name type="scientific">Meganyctiphanes norvegica</name>
    <name type="common">Northern krill</name>
    <name type="synonym">Thysanopoda norvegica</name>
    <dbReference type="NCBI Taxonomy" id="48144"/>
    <lineage>
        <taxon>Eukaryota</taxon>
        <taxon>Metazoa</taxon>
        <taxon>Ecdysozoa</taxon>
        <taxon>Arthropoda</taxon>
        <taxon>Crustacea</taxon>
        <taxon>Multicrustacea</taxon>
        <taxon>Malacostraca</taxon>
        <taxon>Eumalacostraca</taxon>
        <taxon>Eucarida</taxon>
        <taxon>Euphausiacea</taxon>
        <taxon>Euphausiidae</taxon>
        <taxon>Meganyctiphanes</taxon>
    </lineage>
</organism>
<dbReference type="Gene3D" id="3.10.100.10">
    <property type="entry name" value="Mannose-Binding Protein A, subunit A"/>
    <property type="match status" value="1"/>
</dbReference>
<dbReference type="Pfam" id="PF00059">
    <property type="entry name" value="Lectin_C"/>
    <property type="match status" value="1"/>
</dbReference>
<evidence type="ECO:0000256" key="4">
    <source>
        <dbReference type="ARBA" id="ARBA00022734"/>
    </source>
</evidence>
<evidence type="ECO:0000313" key="11">
    <source>
        <dbReference type="EMBL" id="CAL4060339.1"/>
    </source>
</evidence>
<evidence type="ECO:0000256" key="2">
    <source>
        <dbReference type="ARBA" id="ARBA00022525"/>
    </source>
</evidence>
<feature type="compositionally biased region" description="Low complexity" evidence="7">
    <location>
        <begin position="492"/>
        <end position="506"/>
    </location>
</feature>
<dbReference type="GO" id="GO:0005615">
    <property type="term" value="C:extracellular space"/>
    <property type="evidence" value="ECO:0007669"/>
    <property type="project" value="TreeGrafter"/>
</dbReference>
<comment type="caution">
    <text evidence="6">Lacks conserved residue(s) required for the propagation of feature annotation.</text>
</comment>
<dbReference type="PROSITE" id="PS50041">
    <property type="entry name" value="C_TYPE_LECTIN_2"/>
    <property type="match status" value="1"/>
</dbReference>
<feature type="signal peptide" evidence="8">
    <location>
        <begin position="1"/>
        <end position="19"/>
    </location>
</feature>
<dbReference type="InterPro" id="IPR016186">
    <property type="entry name" value="C-type_lectin-like/link_sf"/>
</dbReference>
<dbReference type="Pfam" id="PF12796">
    <property type="entry name" value="Ank_2"/>
    <property type="match status" value="1"/>
</dbReference>
<feature type="domain" description="EGF-like" evidence="9">
    <location>
        <begin position="164"/>
        <end position="200"/>
    </location>
</feature>
<dbReference type="AlphaFoldDB" id="A0AAV2PKG5"/>
<dbReference type="PANTHER" id="PTHR22799">
    <property type="entry name" value="TETRANECTIN-RELATED"/>
    <property type="match status" value="1"/>
</dbReference>
<dbReference type="GO" id="GO:0030246">
    <property type="term" value="F:carbohydrate binding"/>
    <property type="evidence" value="ECO:0007669"/>
    <property type="project" value="UniProtKB-KW"/>
</dbReference>
<evidence type="ECO:0008006" key="13">
    <source>
        <dbReference type="Google" id="ProtNLM"/>
    </source>
</evidence>
<feature type="compositionally biased region" description="Low complexity" evidence="7">
    <location>
        <begin position="423"/>
        <end position="461"/>
    </location>
</feature>
<keyword evidence="2" id="KW-0964">Secreted</keyword>
<feature type="repeat" description="ANK" evidence="5">
    <location>
        <begin position="41"/>
        <end position="73"/>
    </location>
</feature>
<feature type="compositionally biased region" description="Low complexity" evidence="7">
    <location>
        <begin position="473"/>
        <end position="482"/>
    </location>
</feature>
<keyword evidence="4" id="KW-0430">Lectin</keyword>
<feature type="compositionally biased region" description="Basic and acidic residues" evidence="7">
    <location>
        <begin position="402"/>
        <end position="417"/>
    </location>
</feature>
<dbReference type="InterPro" id="IPR051663">
    <property type="entry name" value="CLec_Tetranectin-domain"/>
</dbReference>
<dbReference type="Gene3D" id="1.25.40.20">
    <property type="entry name" value="Ankyrin repeat-containing domain"/>
    <property type="match status" value="1"/>
</dbReference>
<dbReference type="SUPFAM" id="SSF48403">
    <property type="entry name" value="Ankyrin repeat"/>
    <property type="match status" value="1"/>
</dbReference>
<evidence type="ECO:0000256" key="3">
    <source>
        <dbReference type="ARBA" id="ARBA00022729"/>
    </source>
</evidence>